<dbReference type="EMBL" id="QOCE01000005">
    <property type="protein sequence ID" value="RBW61562.1"/>
    <property type="molecule type" value="Genomic_DNA"/>
</dbReference>
<dbReference type="Gene3D" id="3.30.1150.10">
    <property type="match status" value="1"/>
</dbReference>
<name>A0A366X8K0_9RHOB</name>
<evidence type="ECO:0000313" key="3">
    <source>
        <dbReference type="Proteomes" id="UP000252706"/>
    </source>
</evidence>
<evidence type="ECO:0000256" key="1">
    <source>
        <dbReference type="SAM" id="MobiDB-lite"/>
    </source>
</evidence>
<feature type="compositionally biased region" description="Low complexity" evidence="1">
    <location>
        <begin position="103"/>
        <end position="120"/>
    </location>
</feature>
<accession>A0A366X8K0</accession>
<comment type="caution">
    <text evidence="2">The sequence shown here is derived from an EMBL/GenBank/DDBJ whole genome shotgun (WGS) entry which is preliminary data.</text>
</comment>
<dbReference type="AlphaFoldDB" id="A0A366X8K0"/>
<reference evidence="2 3" key="1">
    <citation type="submission" date="2018-07" db="EMBL/GenBank/DDBJ databases">
        <title>Modular assembly of carbohydrate-degrading microbial communities in the ocean.</title>
        <authorList>
            <person name="Enke T.N."/>
            <person name="Datta M.S."/>
            <person name="Schwartzman J.A."/>
            <person name="Cermak N."/>
            <person name="Schmitz D.A."/>
            <person name="Barrere J."/>
            <person name="Cordero O.X."/>
        </authorList>
    </citation>
    <scope>NUCLEOTIDE SEQUENCE [LARGE SCALE GENOMIC DNA]</scope>
    <source>
        <strain evidence="2 3">C3M10</strain>
    </source>
</reference>
<dbReference type="Proteomes" id="UP000252706">
    <property type="component" value="Unassembled WGS sequence"/>
</dbReference>
<dbReference type="RefSeq" id="WP_113821823.1">
    <property type="nucleotide sequence ID" value="NZ_QOCE01000005.1"/>
</dbReference>
<gene>
    <name evidence="2" type="ORF">DS909_02295</name>
</gene>
<evidence type="ECO:0000313" key="2">
    <source>
        <dbReference type="EMBL" id="RBW61562.1"/>
    </source>
</evidence>
<organism evidence="2 3">
    <name type="scientific">Phaeobacter gallaeciensis</name>
    <dbReference type="NCBI Taxonomy" id="60890"/>
    <lineage>
        <taxon>Bacteria</taxon>
        <taxon>Pseudomonadati</taxon>
        <taxon>Pseudomonadota</taxon>
        <taxon>Alphaproteobacteria</taxon>
        <taxon>Rhodobacterales</taxon>
        <taxon>Roseobacteraceae</taxon>
        <taxon>Phaeobacter</taxon>
    </lineage>
</organism>
<dbReference type="SUPFAM" id="SSF74653">
    <property type="entry name" value="TolA/TonB C-terminal domain"/>
    <property type="match status" value="1"/>
</dbReference>
<feature type="region of interest" description="Disordered" evidence="1">
    <location>
        <begin position="53"/>
        <end position="243"/>
    </location>
</feature>
<sequence>MQTGTKISAIAHVTLVSWAFIGGVFDSEPLPFEVQEVSVISAEDFAALSTPTVAPEVVDQPSDLQAPEVPVEEAALPTPSEPEPEQQRPDPVTQPEPDPIPEPVIETPVPEPDVPVSTPSLAVPEPDVQILPISPAIRPKPRPVERVAPQPVAAPPPDVAPDEVEKPAVVAGETGEIKQEEQEATAPEEATDQIVPDAEETANVAPTRSVRPQARRPARPKPEEPTQQASTPSSGAAQQDAVNSALAEALAGEPEPSGPPLTSGEKDDLRIAVSSCWNVGSLSTEALGTTVVVGVSVSREGKPDIGSIQLLDSSGGSTAAANQAFGAARRAIIRCGAKGFNLPAEKYGQWRNIEMTFNPERMRIK</sequence>
<proteinExistence type="predicted"/>
<feature type="compositionally biased region" description="Pro residues" evidence="1">
    <location>
        <begin position="92"/>
        <end position="102"/>
    </location>
</feature>
<feature type="compositionally biased region" description="Polar residues" evidence="1">
    <location>
        <begin position="226"/>
        <end position="242"/>
    </location>
</feature>
<dbReference type="OrthoDB" id="7161229at2"/>
<protein>
    <submittedName>
        <fullName evidence="2">Energy transducer TonB</fullName>
    </submittedName>
</protein>